<dbReference type="EMBL" id="LBQZ01000024">
    <property type="protein sequence ID" value="KKP88203.1"/>
    <property type="molecule type" value="Genomic_DNA"/>
</dbReference>
<feature type="transmembrane region" description="Helical" evidence="1">
    <location>
        <begin position="12"/>
        <end position="31"/>
    </location>
</feature>
<evidence type="ECO:0000313" key="3">
    <source>
        <dbReference type="Proteomes" id="UP000034798"/>
    </source>
</evidence>
<sequence length="263" mass="29536">MATTSWALKRQIFYIIVLILVISVFAFIIIFPNFNKAPSCTDGKQNGTETGIDCGGSCVKACLPQVDPVSIIWARAFRVVPGRYNAVAYLENHNINTAVNKINYKFRFADANNVYIGKREGSTFIPPTGKFVIFESAIDIGNSISVYTNFEFTQTPQWVTVLQEKINQLQILISNIVLVNEDTSPRLSATLKNNSFFSIPEMEVVVILYDENHNAVSVSSTYLESLAGEEVRQINFTWPEPFSAKIVSKEIIPLYNIFSVKLR</sequence>
<dbReference type="Proteomes" id="UP000034798">
    <property type="component" value="Unassembled WGS sequence"/>
</dbReference>
<comment type="caution">
    <text evidence="2">The sequence shown here is derived from an EMBL/GenBank/DDBJ whole genome shotgun (WGS) entry which is preliminary data.</text>
</comment>
<reference evidence="2 3" key="1">
    <citation type="journal article" date="2015" name="Nature">
        <title>rRNA introns, odd ribosomes, and small enigmatic genomes across a large radiation of phyla.</title>
        <authorList>
            <person name="Brown C.T."/>
            <person name="Hug L.A."/>
            <person name="Thomas B.C."/>
            <person name="Sharon I."/>
            <person name="Castelle C.J."/>
            <person name="Singh A."/>
            <person name="Wilkins M.J."/>
            <person name="Williams K.H."/>
            <person name="Banfield J.F."/>
        </authorList>
    </citation>
    <scope>NUCLEOTIDE SEQUENCE [LARGE SCALE GENOMIC DNA]</scope>
</reference>
<gene>
    <name evidence="2" type="ORF">UR91_C0024G0008</name>
</gene>
<dbReference type="AlphaFoldDB" id="A0A0G0D4J6"/>
<name>A0A0G0D4J6_9BACT</name>
<dbReference type="PATRIC" id="fig|1618752.3.peg.414"/>
<keyword evidence="1" id="KW-0472">Membrane</keyword>
<accession>A0A0G0D4J6</accession>
<evidence type="ECO:0000313" key="2">
    <source>
        <dbReference type="EMBL" id="KKP88203.1"/>
    </source>
</evidence>
<keyword evidence="1" id="KW-1133">Transmembrane helix</keyword>
<keyword evidence="1" id="KW-0812">Transmembrane</keyword>
<evidence type="ECO:0000256" key="1">
    <source>
        <dbReference type="SAM" id="Phobius"/>
    </source>
</evidence>
<organism evidence="2 3">
    <name type="scientific">Candidatus Nomurabacteria bacterium GW2011_GWC2_35_8</name>
    <dbReference type="NCBI Taxonomy" id="1618752"/>
    <lineage>
        <taxon>Bacteria</taxon>
        <taxon>Candidatus Nomuraibacteriota</taxon>
    </lineage>
</organism>
<protein>
    <recommendedName>
        <fullName evidence="4">Glucose/sorbosone dehydrogenase</fullName>
    </recommendedName>
</protein>
<evidence type="ECO:0008006" key="4">
    <source>
        <dbReference type="Google" id="ProtNLM"/>
    </source>
</evidence>
<proteinExistence type="predicted"/>